<gene>
    <name evidence="2" type="ORF">LP114_003</name>
</gene>
<proteinExistence type="predicted"/>
<evidence type="ECO:0000313" key="3">
    <source>
        <dbReference type="Proteomes" id="UP000026991"/>
    </source>
</evidence>
<dbReference type="Proteomes" id="UP000026991">
    <property type="component" value="Segment"/>
</dbReference>
<dbReference type="InterPro" id="IPR007119">
    <property type="entry name" value="Phage_tail_spike_N"/>
</dbReference>
<dbReference type="InterPro" id="IPR010572">
    <property type="entry name" value="Tail_dom"/>
</dbReference>
<sequence length="929" mass="101280">MLTIYDRTGHIVAHLTNQSPDGVPYWDDEYVNNSETGEVSFVFTTPLGTSVNQYLTGLNRLSFVDDDEEERLFTIIKVDENSDRTNPVAVVYCEGIQVTELNSSFSNPYRGNTFQDCIKAVLSNTLWTYKDYSGIKAGAGGFESTETQTALAALLQLQEQYDVVYSFTCVSDGTKITQRVVNIYSVKPIHEGKYFIYDRDLVSVERVVDYTNLCTAIIPVSQKNGNGVRTNLIGYTANIDDKNFTKAKTDNYIVSKSALREWGVEGKNTFGLYVSSTSGVTQAGLVVEGIEELKKRSQPDVSYTVNVLDLEALGFQGEDVHNGDTVWVKDNTFNPPLGLEATVIELRKSSTNPETNQITFGKFIPINVQDVPAIEAIKGELFALNDSLNNASSANIMLNADFRSEYLEWEFPQTASTVVFPQAEGLGEIQNYCSLGWTSPLIGLDTMTQEVRSPNRLFGHKMLYSWYERGSVTGGEVTTTVTVTYMQSTGVSKTVTYSDGLTFKDPVTAWVRRGFLVDFSKLKATEILSVTITYYFPTGMMGGYDFTGTMFQDTNVSLDAGLIPADEAIIAPSSAPPALLKSSLKSVSPAPSLLKNSVDDGSTTGVLVSTYAADVNQSYVPPEGSWKYGDPALTGTNLGSIMSQSANDILIQSEHVTVRNSNLTLDNSGITINGGSFRIVDEGLEQLAQTASNFLADPIVSSKGIQVVQNNDGLDSIPVCTDFAAVNEAGVPVPQRTNPFNWYSSTGTLANARLSIETPFPSGYSLAVCPKWNNAWYQSLHLRAKLNYLPSGASPTLYDTSLKNSSALTVSFWAKTSNVSTSAEMDIRVIFRTLRGKAGANPDAGADILAQVVPITSEWTRYAFTWDSSVDDSFDVNDTDMRVMFSHSSTTTDNTAVGLIAGIQLVSGTYPAIFQAETTTSAMLQGFLK</sequence>
<dbReference type="RefSeq" id="YP_009045058.1">
    <property type="nucleotide sequence ID" value="NC_024392.1"/>
</dbReference>
<dbReference type="EMBL" id="KJ094021">
    <property type="protein sequence ID" value="AHL18592.1"/>
    <property type="molecule type" value="Genomic_DNA"/>
</dbReference>
<dbReference type="GeneID" id="19736176"/>
<reference evidence="2 3" key="1">
    <citation type="journal article" date="2014" name="Appl. Environ. Microbiol.">
        <title>Comparative genomic and morphological analysis of Listeria phages isolated from farm environments.</title>
        <authorList>
            <person name="Denes T."/>
            <person name="Vongkamjan K."/>
            <person name="Ackermann H.W."/>
            <person name="Moreno Switt A.I."/>
            <person name="Wiedmann M."/>
            <person name="den Bakker H.C."/>
        </authorList>
    </citation>
    <scope>NUCLEOTIDE SEQUENCE [LARGE SCALE GENOMIC DNA]</scope>
</reference>
<evidence type="ECO:0000313" key="2">
    <source>
        <dbReference type="EMBL" id="AHL18592.1"/>
    </source>
</evidence>
<dbReference type="OrthoDB" id="286at10239"/>
<name>A0A059T680_9CAUD</name>
<organism evidence="2 3">
    <name type="scientific">Listeria phage LP-114</name>
    <dbReference type="NCBI Taxonomy" id="1458857"/>
    <lineage>
        <taxon>Viruses</taxon>
        <taxon>Duplodnaviria</taxon>
        <taxon>Heunggongvirae</taxon>
        <taxon>Uroviricota</taxon>
        <taxon>Caudoviricetes</taxon>
        <taxon>Homburgvirus</taxon>
        <taxon>Homburgvirus LP114</taxon>
    </lineage>
</organism>
<evidence type="ECO:0000259" key="1">
    <source>
        <dbReference type="Pfam" id="PF06605"/>
    </source>
</evidence>
<feature type="domain" description="Tail spike" evidence="1">
    <location>
        <begin position="115"/>
        <end position="363"/>
    </location>
</feature>
<dbReference type="KEGG" id="vg:19736176"/>
<dbReference type="NCBIfam" id="TIGR01665">
    <property type="entry name" value="put_anti_recept"/>
    <property type="match status" value="1"/>
</dbReference>
<keyword evidence="3" id="KW-1185">Reference proteome</keyword>
<protein>
    <submittedName>
        <fullName evidence="2">Minor structural protein</fullName>
    </submittedName>
</protein>
<dbReference type="Pfam" id="PF06605">
    <property type="entry name" value="Prophage_tail"/>
    <property type="match status" value="1"/>
</dbReference>
<accession>A0A059T680</accession>
<dbReference type="Gene3D" id="2.60.120.260">
    <property type="entry name" value="Galactose-binding domain-like"/>
    <property type="match status" value="1"/>
</dbReference>